<sequence length="88" mass="10645">MATVSTKTPKTCKERSKKYREANREKTRESARAWYHRNKQKVLEKKAEEAALFKQQREQEKLLIQQQQEELERLRSLLEEANKHIFSK</sequence>
<keyword evidence="1" id="KW-0175">Coiled coil</keyword>
<feature type="region of interest" description="Disordered" evidence="2">
    <location>
        <begin position="1"/>
        <end position="30"/>
    </location>
</feature>
<evidence type="ECO:0000256" key="1">
    <source>
        <dbReference type="SAM" id="Coils"/>
    </source>
</evidence>
<feature type="compositionally biased region" description="Basic and acidic residues" evidence="2">
    <location>
        <begin position="11"/>
        <end position="30"/>
    </location>
</feature>
<accession>A0AA96IXQ1</accession>
<name>A0AA96IXQ1_9VIRU</name>
<dbReference type="EMBL" id="OR343188">
    <property type="protein sequence ID" value="WNL49918.1"/>
    <property type="molecule type" value="Genomic_DNA"/>
</dbReference>
<evidence type="ECO:0008006" key="4">
    <source>
        <dbReference type="Google" id="ProtNLM"/>
    </source>
</evidence>
<proteinExistence type="predicted"/>
<protein>
    <recommendedName>
        <fullName evidence="4">BZIP domain-containing protein</fullName>
    </recommendedName>
</protein>
<organism evidence="3">
    <name type="scientific">Marseillevirus sp</name>
    <dbReference type="NCBI Taxonomy" id="2809551"/>
    <lineage>
        <taxon>Viruses</taxon>
        <taxon>Varidnaviria</taxon>
        <taxon>Bamfordvirae</taxon>
        <taxon>Nucleocytoviricota</taxon>
        <taxon>Megaviricetes</taxon>
        <taxon>Pimascovirales</taxon>
        <taxon>Pimascovirales incertae sedis</taxon>
        <taxon>Marseilleviridae</taxon>
        <taxon>Marseillevirus</taxon>
    </lineage>
</organism>
<gene>
    <name evidence="3" type="ORF">MarFTMF_402</name>
</gene>
<evidence type="ECO:0000256" key="2">
    <source>
        <dbReference type="SAM" id="MobiDB-lite"/>
    </source>
</evidence>
<reference evidence="3" key="1">
    <citation type="submission" date="2023-07" db="EMBL/GenBank/DDBJ databases">
        <authorList>
            <person name="Xia Y."/>
        </authorList>
    </citation>
    <scope>NUCLEOTIDE SEQUENCE</scope>
    <source>
        <strain evidence="3">F</strain>
    </source>
</reference>
<evidence type="ECO:0000313" key="3">
    <source>
        <dbReference type="EMBL" id="WNL49918.1"/>
    </source>
</evidence>
<feature type="coiled-coil region" evidence="1">
    <location>
        <begin position="50"/>
        <end position="84"/>
    </location>
</feature>